<dbReference type="Pfam" id="PF01850">
    <property type="entry name" value="PIN"/>
    <property type="match status" value="1"/>
</dbReference>
<keyword evidence="4" id="KW-0479">Metal-binding</keyword>
<evidence type="ECO:0000313" key="10">
    <source>
        <dbReference type="Proteomes" id="UP001064971"/>
    </source>
</evidence>
<dbReference type="InterPro" id="IPR029060">
    <property type="entry name" value="PIN-like_dom_sf"/>
</dbReference>
<reference evidence="9" key="1">
    <citation type="submission" date="2022-07" db="EMBL/GenBank/DDBJ databases">
        <title>Complete Genome Sequence of the Radioresistant Bacterium Deinococcus aetherius ST0316, Isolated from the Air Dust collected in Lower Stratosphere above Japan.</title>
        <authorList>
            <person name="Satoh K."/>
            <person name="Hagiwara K."/>
            <person name="Katsumata K."/>
            <person name="Kubo A."/>
            <person name="Yokobori S."/>
            <person name="Yamagishi A."/>
            <person name="Oono Y."/>
            <person name="Narumi I."/>
        </authorList>
    </citation>
    <scope>NUCLEOTIDE SEQUENCE</scope>
    <source>
        <strain evidence="9">ST0316</strain>
    </source>
</reference>
<dbReference type="Gene3D" id="3.40.50.1010">
    <property type="entry name" value="5'-nuclease"/>
    <property type="match status" value="1"/>
</dbReference>
<evidence type="ECO:0000256" key="4">
    <source>
        <dbReference type="ARBA" id="ARBA00022723"/>
    </source>
</evidence>
<dbReference type="RefSeq" id="WP_264777157.1">
    <property type="nucleotide sequence ID" value="NZ_AP026560.1"/>
</dbReference>
<evidence type="ECO:0000256" key="3">
    <source>
        <dbReference type="ARBA" id="ARBA00022722"/>
    </source>
</evidence>
<comment type="cofactor">
    <cofactor evidence="1">
        <name>Mg(2+)</name>
        <dbReference type="ChEBI" id="CHEBI:18420"/>
    </cofactor>
</comment>
<dbReference type="EMBL" id="AP026560">
    <property type="protein sequence ID" value="BDP41386.1"/>
    <property type="molecule type" value="Genomic_DNA"/>
</dbReference>
<dbReference type="PANTHER" id="PTHR33653">
    <property type="entry name" value="RIBONUCLEASE VAPC2"/>
    <property type="match status" value="1"/>
</dbReference>
<evidence type="ECO:0000259" key="8">
    <source>
        <dbReference type="Pfam" id="PF01850"/>
    </source>
</evidence>
<name>A0ABM8ACP7_9DEIO</name>
<evidence type="ECO:0000256" key="7">
    <source>
        <dbReference type="ARBA" id="ARBA00038093"/>
    </source>
</evidence>
<organism evidence="9 10">
    <name type="scientific">Deinococcus aetherius</name>
    <dbReference type="NCBI Taxonomy" id="200252"/>
    <lineage>
        <taxon>Bacteria</taxon>
        <taxon>Thermotogati</taxon>
        <taxon>Deinococcota</taxon>
        <taxon>Deinococci</taxon>
        <taxon>Deinococcales</taxon>
        <taxon>Deinococcaceae</taxon>
        <taxon>Deinococcus</taxon>
    </lineage>
</organism>
<evidence type="ECO:0000256" key="6">
    <source>
        <dbReference type="ARBA" id="ARBA00022842"/>
    </source>
</evidence>
<keyword evidence="3" id="KW-0540">Nuclease</keyword>
<keyword evidence="2" id="KW-1277">Toxin-antitoxin system</keyword>
<accession>A0ABM8ACP7</accession>
<proteinExistence type="inferred from homology"/>
<keyword evidence="5" id="KW-0378">Hydrolase</keyword>
<dbReference type="InterPro" id="IPR002716">
    <property type="entry name" value="PIN_dom"/>
</dbReference>
<keyword evidence="10" id="KW-1185">Reference proteome</keyword>
<gene>
    <name evidence="9" type="primary">vapC_4</name>
    <name evidence="9" type="ORF">DAETH_13550</name>
</gene>
<keyword evidence="6" id="KW-0460">Magnesium</keyword>
<dbReference type="InterPro" id="IPR050556">
    <property type="entry name" value="Type_II_TA_system_RNase"/>
</dbReference>
<protein>
    <submittedName>
        <fullName evidence="9">Ribonuclease VapC</fullName>
    </submittedName>
</protein>
<dbReference type="SUPFAM" id="SSF88723">
    <property type="entry name" value="PIN domain-like"/>
    <property type="match status" value="1"/>
</dbReference>
<evidence type="ECO:0000256" key="1">
    <source>
        <dbReference type="ARBA" id="ARBA00001946"/>
    </source>
</evidence>
<comment type="similarity">
    <text evidence="7">Belongs to the PINc/VapC protein family.</text>
</comment>
<evidence type="ECO:0000256" key="5">
    <source>
        <dbReference type="ARBA" id="ARBA00022801"/>
    </source>
</evidence>
<dbReference type="PANTHER" id="PTHR33653:SF1">
    <property type="entry name" value="RIBONUCLEASE VAPC2"/>
    <property type="match status" value="1"/>
</dbReference>
<dbReference type="Proteomes" id="UP001064971">
    <property type="component" value="Chromosome"/>
</dbReference>
<feature type="domain" description="PIN" evidence="8">
    <location>
        <begin position="3"/>
        <end position="125"/>
    </location>
</feature>
<evidence type="ECO:0000313" key="9">
    <source>
        <dbReference type="EMBL" id="BDP41386.1"/>
    </source>
</evidence>
<evidence type="ECO:0000256" key="2">
    <source>
        <dbReference type="ARBA" id="ARBA00022649"/>
    </source>
</evidence>
<sequence>MAYLLDTNVISETARARPQPALVQLLTTTPLSDLYLSAVTFGEVEYGVQKQTDPARRLQLRAWVDDVLLPDYEGRILPVTGDVMVTWAQLVLRSGKTPGQLPRMDSLLAATALHHRLTLVTRNAADFQALGVPFLNPWEG</sequence>
<dbReference type="CDD" id="cd18746">
    <property type="entry name" value="PIN_VapC4-5_FitB-like"/>
    <property type="match status" value="1"/>
</dbReference>